<name>A0A090CAY7_PODAN</name>
<dbReference type="PANTHER" id="PTHR37329:SF1">
    <property type="entry name" value="KINETOCHORE PROTEIN SOS7"/>
    <property type="match status" value="1"/>
</dbReference>
<proteinExistence type="predicted"/>
<dbReference type="GO" id="GO:0034501">
    <property type="term" value="P:protein localization to kinetochore"/>
    <property type="evidence" value="ECO:0007669"/>
    <property type="project" value="InterPro"/>
</dbReference>
<dbReference type="Proteomes" id="UP000001197">
    <property type="component" value="Chromosome 1"/>
</dbReference>
<feature type="coiled-coil region" evidence="1">
    <location>
        <begin position="129"/>
        <end position="275"/>
    </location>
</feature>
<sequence length="310" mass="34270">MGRAKSPTKASPQSLTHRANHALTQLQSLVPSASSASDEESPITIIRLSAPIISSASSSETPSAARTSDISNTSLPPSGPTPSSLEADLLHYKELFSKLRFSYVEQVTKEKFIRAIVGDPPLIVTPQENAELEDSNKVAKAELKALKNEVADMVKDLEARGRELAKRYERVKTETVRLGELPGRVEGLEREIARLKEEQQVGEGSRAELNLPLAKTLQLVGEKKRQMQELDRQLEQLRNQAPRKRKEVERLQGEVAGLEQKRGNAMAAAKEAKRRREDKGARNGVDELEARGRWYRGSEAVLRGLLGIQG</sequence>
<reference evidence="5" key="2">
    <citation type="journal article" date="2014" name="Genetics">
        <title>Maintaining two mating types: Structure of the mating type locus and its role in heterokaryosis in Podospora anserina.</title>
        <authorList>
            <person name="Grognet P."/>
            <person name="Bidard F."/>
            <person name="Kuchly C."/>
            <person name="Tong L.C.H."/>
            <person name="Coppin E."/>
            <person name="Benkhali J.A."/>
            <person name="Couloux A."/>
            <person name="Wincker P."/>
            <person name="Debuchy R."/>
            <person name="Silar P."/>
        </authorList>
    </citation>
    <scope>GENOME REANNOTATION</scope>
    <source>
        <strain evidence="5">S / ATCC MYA-4624 / DSM 980 / FGSC 10383</strain>
    </source>
</reference>
<accession>A0A090CAY7</accession>
<dbReference type="EMBL" id="FO904936">
    <property type="protein sequence ID" value="CDP24440.1"/>
    <property type="molecule type" value="Genomic_DNA"/>
</dbReference>
<evidence type="ECO:0000259" key="3">
    <source>
        <dbReference type="Pfam" id="PF20882"/>
    </source>
</evidence>
<organism evidence="4 5">
    <name type="scientific">Podospora anserina (strain S / ATCC MYA-4624 / DSM 980 / FGSC 10383)</name>
    <name type="common">Pleurage anserina</name>
    <dbReference type="NCBI Taxonomy" id="515849"/>
    <lineage>
        <taxon>Eukaryota</taxon>
        <taxon>Fungi</taxon>
        <taxon>Dikarya</taxon>
        <taxon>Ascomycota</taxon>
        <taxon>Pezizomycotina</taxon>
        <taxon>Sordariomycetes</taxon>
        <taxon>Sordariomycetidae</taxon>
        <taxon>Sordariales</taxon>
        <taxon>Podosporaceae</taxon>
        <taxon>Podospora</taxon>
        <taxon>Podospora anserina</taxon>
    </lineage>
</organism>
<evidence type="ECO:0000313" key="4">
    <source>
        <dbReference type="EMBL" id="CDP24440.1"/>
    </source>
</evidence>
<dbReference type="SUPFAM" id="SSF57997">
    <property type="entry name" value="Tropomyosin"/>
    <property type="match status" value="1"/>
</dbReference>
<dbReference type="InParanoid" id="A0A090CAY7"/>
<dbReference type="Gene3D" id="1.10.287.1490">
    <property type="match status" value="1"/>
</dbReference>
<dbReference type="GO" id="GO:0051315">
    <property type="term" value="P:attachment of mitotic spindle microtubules to kinetochore"/>
    <property type="evidence" value="ECO:0007669"/>
    <property type="project" value="TreeGrafter"/>
</dbReference>
<dbReference type="eggNOG" id="ENOG502S6XI">
    <property type="taxonomic scope" value="Eukaryota"/>
</dbReference>
<dbReference type="InterPro" id="IPR048781">
    <property type="entry name" value="Sos7_CC"/>
</dbReference>
<evidence type="ECO:0000256" key="2">
    <source>
        <dbReference type="SAM" id="MobiDB-lite"/>
    </source>
</evidence>
<evidence type="ECO:0000256" key="1">
    <source>
        <dbReference type="SAM" id="Coils"/>
    </source>
</evidence>
<dbReference type="STRING" id="515849.A0A090CAY7"/>
<feature type="domain" description="Kinetochore protein Sos7 coiled-coil" evidence="3">
    <location>
        <begin position="94"/>
        <end position="168"/>
    </location>
</feature>
<dbReference type="AlphaFoldDB" id="A0A090CAY7"/>
<dbReference type="InterPro" id="IPR037475">
    <property type="entry name" value="Sos7"/>
</dbReference>
<evidence type="ECO:0000313" key="5">
    <source>
        <dbReference type="Proteomes" id="UP000001197"/>
    </source>
</evidence>
<reference evidence="4 5" key="1">
    <citation type="journal article" date="2008" name="Genome Biol.">
        <title>The genome sequence of the model ascomycete fungus Podospora anserina.</title>
        <authorList>
            <person name="Espagne E."/>
            <person name="Lespinet O."/>
            <person name="Malagnac F."/>
            <person name="Da Silva C."/>
            <person name="Jaillon O."/>
            <person name="Porcel B.M."/>
            <person name="Couloux A."/>
            <person name="Aury J.-M."/>
            <person name="Segurens B."/>
            <person name="Poulain J."/>
            <person name="Anthouard V."/>
            <person name="Grossetete S."/>
            <person name="Khalili H."/>
            <person name="Coppin E."/>
            <person name="Dequard-Chablat M."/>
            <person name="Picard M."/>
            <person name="Contamine V."/>
            <person name="Arnaise S."/>
            <person name="Bourdais A."/>
            <person name="Berteaux-Lecellier V."/>
            <person name="Gautheret D."/>
            <person name="de Vries R.P."/>
            <person name="Battaglia E."/>
            <person name="Coutinho P.M."/>
            <person name="Danchin E.G.J."/>
            <person name="Henrissat B."/>
            <person name="El Khoury R."/>
            <person name="Sainsard-Chanet A."/>
            <person name="Boivin A."/>
            <person name="Pinan-Lucarre B."/>
            <person name="Sellem C.H."/>
            <person name="Debuchy R."/>
            <person name="Wincker P."/>
            <person name="Weissenbach J."/>
            <person name="Silar P."/>
        </authorList>
    </citation>
    <scope>NUCLEOTIDE SEQUENCE [LARGE SCALE GENOMIC DNA]</scope>
    <source>
        <strain evidence="5">S / ATCC MYA-4624 / DSM 980 / FGSC 10383</strain>
    </source>
</reference>
<dbReference type="Pfam" id="PF20882">
    <property type="entry name" value="Sos7"/>
    <property type="match status" value="1"/>
</dbReference>
<dbReference type="GO" id="GO:0000776">
    <property type="term" value="C:kinetochore"/>
    <property type="evidence" value="ECO:0007669"/>
    <property type="project" value="InterPro"/>
</dbReference>
<feature type="region of interest" description="Disordered" evidence="2">
    <location>
        <begin position="56"/>
        <end position="83"/>
    </location>
</feature>
<protein>
    <recommendedName>
        <fullName evidence="3">Kinetochore protein Sos7 coiled-coil domain-containing protein</fullName>
    </recommendedName>
</protein>
<keyword evidence="5" id="KW-1185">Reference proteome</keyword>
<keyword evidence="1" id="KW-0175">Coiled coil</keyword>
<dbReference type="PANTHER" id="PTHR37329">
    <property type="entry name" value="KINETOCHORE PROTEIN SOS7"/>
    <property type="match status" value="1"/>
</dbReference>